<sequence>MSDQDLLKGAAEIEDPIERARTLSRLLTQYQAAVTDASRMRRQAIEEALAAGMTQDQVAKAVGLTPGRISQMRKAGAPSPVITGWSLAASAEQPHHVAICGSRTDDAPRQIVDAAVRALAGLLLRHRFQVNHGPVGVGTEVLTYIADNDKPPGLTTIGGIIGHANVVRDVEYMLIVGGGKGTLVEAHLALSANQKILPMPASGGTAARVYEMLERDPKYRTWLSDESFAALATANADEYAQIVEREITGTIQESGEVDE</sequence>
<proteinExistence type="predicted"/>
<accession>A0A7Y9LDA8</accession>
<name>A0A7Y9LDA8_9ACTN</name>
<comment type="caution">
    <text evidence="1">The sequence shown here is derived from an EMBL/GenBank/DDBJ whole genome shotgun (WGS) entry which is preliminary data.</text>
</comment>
<dbReference type="EMBL" id="JACCBU010000001">
    <property type="protein sequence ID" value="NYE71716.1"/>
    <property type="molecule type" value="Genomic_DNA"/>
</dbReference>
<dbReference type="Proteomes" id="UP000569914">
    <property type="component" value="Unassembled WGS sequence"/>
</dbReference>
<dbReference type="AlphaFoldDB" id="A0A7Y9LDA8"/>
<protein>
    <submittedName>
        <fullName evidence="1">Uncharacterized protein</fullName>
    </submittedName>
</protein>
<dbReference type="RefSeq" id="WP_179752059.1">
    <property type="nucleotide sequence ID" value="NZ_JACCBU010000001.1"/>
</dbReference>
<evidence type="ECO:0000313" key="1">
    <source>
        <dbReference type="EMBL" id="NYE71716.1"/>
    </source>
</evidence>
<reference evidence="1 2" key="1">
    <citation type="submission" date="2020-07" db="EMBL/GenBank/DDBJ databases">
        <title>Sequencing the genomes of 1000 actinobacteria strains.</title>
        <authorList>
            <person name="Klenk H.-P."/>
        </authorList>
    </citation>
    <scope>NUCLEOTIDE SEQUENCE [LARGE SCALE GENOMIC DNA]</scope>
    <source>
        <strain evidence="1 2">DSM 22083</strain>
    </source>
</reference>
<gene>
    <name evidence="1" type="ORF">BKA15_003045</name>
</gene>
<keyword evidence="2" id="KW-1185">Reference proteome</keyword>
<organism evidence="1 2">
    <name type="scientific">Microlunatus parietis</name>
    <dbReference type="NCBI Taxonomy" id="682979"/>
    <lineage>
        <taxon>Bacteria</taxon>
        <taxon>Bacillati</taxon>
        <taxon>Actinomycetota</taxon>
        <taxon>Actinomycetes</taxon>
        <taxon>Propionibacteriales</taxon>
        <taxon>Propionibacteriaceae</taxon>
        <taxon>Microlunatus</taxon>
    </lineage>
</organism>
<evidence type="ECO:0000313" key="2">
    <source>
        <dbReference type="Proteomes" id="UP000569914"/>
    </source>
</evidence>